<dbReference type="PANTHER" id="PTHR14289:SF16">
    <property type="entry name" value="POLYMERASE DELTA-INTERACTING PROTEIN 2"/>
    <property type="match status" value="1"/>
</dbReference>
<evidence type="ECO:0000256" key="2">
    <source>
        <dbReference type="HAMAP-Rule" id="MF_00791"/>
    </source>
</evidence>
<dbReference type="NCBIfam" id="NF003967">
    <property type="entry name" value="PRK05461.1"/>
    <property type="match status" value="1"/>
</dbReference>
<protein>
    <recommendedName>
        <fullName evidence="1 2">Protein ApaG</fullName>
    </recommendedName>
</protein>
<dbReference type="Gene3D" id="2.60.40.1470">
    <property type="entry name" value="ApaG domain"/>
    <property type="match status" value="1"/>
</dbReference>
<dbReference type="HAMAP" id="MF_00791">
    <property type="entry name" value="ApaG"/>
    <property type="match status" value="1"/>
</dbReference>
<dbReference type="EMBL" id="JADIKG010000007">
    <property type="protein sequence ID" value="MFK2871945.1"/>
    <property type="molecule type" value="Genomic_DNA"/>
</dbReference>
<dbReference type="Pfam" id="PF04379">
    <property type="entry name" value="DUF525"/>
    <property type="match status" value="1"/>
</dbReference>
<dbReference type="RefSeq" id="WP_284399485.1">
    <property type="nucleotide sequence ID" value="NZ_BSNQ01000003.1"/>
</dbReference>
<evidence type="ECO:0000313" key="4">
    <source>
        <dbReference type="EMBL" id="MFK2871945.1"/>
    </source>
</evidence>
<organism evidence="4 5">
    <name type="scientific">Dyella lipolytica</name>
    <dbReference type="NCBI Taxonomy" id="1867835"/>
    <lineage>
        <taxon>Bacteria</taxon>
        <taxon>Pseudomonadati</taxon>
        <taxon>Pseudomonadota</taxon>
        <taxon>Gammaproteobacteria</taxon>
        <taxon>Lysobacterales</taxon>
        <taxon>Rhodanobacteraceae</taxon>
        <taxon>Dyella</taxon>
    </lineage>
</organism>
<dbReference type="PANTHER" id="PTHR14289">
    <property type="entry name" value="F-BOX ONLY PROTEIN 3"/>
    <property type="match status" value="1"/>
</dbReference>
<sequence>MNEKSPYTIDVQVHTRFVPDQSVPGENRYVFAYTIKLHNAGIIPARLLTRHWVITDANGKIEEVRGEGVVGEQPWMRPGDDYEYTSGAVLETAVGTMHGSYQMVADDGTRFEAPIPAFTLSIPRTLH</sequence>
<evidence type="ECO:0000313" key="5">
    <source>
        <dbReference type="Proteomes" id="UP001620405"/>
    </source>
</evidence>
<feature type="domain" description="ApaG" evidence="3">
    <location>
        <begin position="3"/>
        <end position="127"/>
    </location>
</feature>
<dbReference type="PROSITE" id="PS51087">
    <property type="entry name" value="APAG"/>
    <property type="match status" value="1"/>
</dbReference>
<dbReference type="InterPro" id="IPR023065">
    <property type="entry name" value="Uncharacterised_ApaG"/>
</dbReference>
<keyword evidence="5" id="KW-1185">Reference proteome</keyword>
<evidence type="ECO:0000256" key="1">
    <source>
        <dbReference type="ARBA" id="ARBA00017693"/>
    </source>
</evidence>
<dbReference type="InterPro" id="IPR007474">
    <property type="entry name" value="ApaG_domain"/>
</dbReference>
<dbReference type="InterPro" id="IPR036767">
    <property type="entry name" value="ApaG_sf"/>
</dbReference>
<evidence type="ECO:0000259" key="3">
    <source>
        <dbReference type="PROSITE" id="PS51087"/>
    </source>
</evidence>
<gene>
    <name evidence="2 4" type="primary">apaG</name>
    <name evidence="4" type="ORF">ISP13_00260</name>
</gene>
<reference evidence="4 5" key="1">
    <citation type="submission" date="2020-10" db="EMBL/GenBank/DDBJ databases">
        <title>Phylogeny of dyella-like bacteria.</title>
        <authorList>
            <person name="Fu J."/>
        </authorList>
    </citation>
    <scope>NUCLEOTIDE SEQUENCE [LARGE SCALE GENOMIC DNA]</scope>
    <source>
        <strain evidence="4 5">DHOB07</strain>
    </source>
</reference>
<accession>A0ABW8IPR6</accession>
<dbReference type="Proteomes" id="UP001620405">
    <property type="component" value="Unassembled WGS sequence"/>
</dbReference>
<proteinExistence type="inferred from homology"/>
<dbReference type="SUPFAM" id="SSF110069">
    <property type="entry name" value="ApaG-like"/>
    <property type="match status" value="1"/>
</dbReference>
<name>A0ABW8IPR6_9GAMM</name>
<comment type="caution">
    <text evidence="4">The sequence shown here is derived from an EMBL/GenBank/DDBJ whole genome shotgun (WGS) entry which is preliminary data.</text>
</comment>